<dbReference type="Gene3D" id="3.30.300.160">
    <property type="entry name" value="Type II secretion system, protein E, N-terminal domain"/>
    <property type="match status" value="1"/>
</dbReference>
<accession>A0A554X8A7</accession>
<dbReference type="AlphaFoldDB" id="A0A554X8A7"/>
<name>A0A554X8A7_9BURK</name>
<feature type="domain" description="Type II secretion system protein GspE N-terminal" evidence="1">
    <location>
        <begin position="2"/>
        <end position="46"/>
    </location>
</feature>
<dbReference type="Proteomes" id="UP000318542">
    <property type="component" value="Unassembled WGS sequence"/>
</dbReference>
<evidence type="ECO:0000313" key="3">
    <source>
        <dbReference type="Proteomes" id="UP000318542"/>
    </source>
</evidence>
<dbReference type="InterPro" id="IPR037257">
    <property type="entry name" value="T2SS_E_N_sf"/>
</dbReference>
<comment type="caution">
    <text evidence="2">The sequence shown here is derived from an EMBL/GenBank/DDBJ whole genome shotgun (WGS) entry which is preliminary data.</text>
</comment>
<protein>
    <recommendedName>
        <fullName evidence="1">Type II secretion system protein GspE N-terminal domain-containing protein</fullName>
    </recommendedName>
</protein>
<organism evidence="2 3">
    <name type="scientific">Tepidimonas thermarum</name>
    <dbReference type="NCBI Taxonomy" id="335431"/>
    <lineage>
        <taxon>Bacteria</taxon>
        <taxon>Pseudomonadati</taxon>
        <taxon>Pseudomonadota</taxon>
        <taxon>Betaproteobacteria</taxon>
        <taxon>Burkholderiales</taxon>
        <taxon>Tepidimonas</taxon>
    </lineage>
</organism>
<dbReference type="SUPFAM" id="SSF160246">
    <property type="entry name" value="EspE N-terminal domain-like"/>
    <property type="match status" value="1"/>
</dbReference>
<dbReference type="EMBL" id="VJOL01000002">
    <property type="protein sequence ID" value="TSE32068.1"/>
    <property type="molecule type" value="Genomic_DNA"/>
</dbReference>
<evidence type="ECO:0000259" key="1">
    <source>
        <dbReference type="Pfam" id="PF05157"/>
    </source>
</evidence>
<evidence type="ECO:0000313" key="2">
    <source>
        <dbReference type="EMBL" id="TSE32068.1"/>
    </source>
</evidence>
<dbReference type="InterPro" id="IPR007831">
    <property type="entry name" value="T2SS_GspE_N"/>
</dbReference>
<sequence>MLVVLMADPLDQRLLEELRFMTQRRIVPVLAAPGTLPAAIARAYEVRPAPASGAAQRAASGAHTRQAARDLVLDLQQVSDIDADARSDVVSESDTPWCA</sequence>
<reference evidence="2 3" key="1">
    <citation type="submission" date="2019-07" db="EMBL/GenBank/DDBJ databases">
        <title>Tepidimonas thermarum AA-1 draft genome.</title>
        <authorList>
            <person name="Da Costa M.S."/>
            <person name="Froufe H.J.C."/>
            <person name="Egas C."/>
            <person name="Albuquerque L."/>
        </authorList>
    </citation>
    <scope>NUCLEOTIDE SEQUENCE [LARGE SCALE GENOMIC DNA]</scope>
    <source>
        <strain evidence="2 3">AA-1</strain>
    </source>
</reference>
<proteinExistence type="predicted"/>
<gene>
    <name evidence="2" type="ORF">Tther_00271</name>
</gene>
<keyword evidence="3" id="KW-1185">Reference proteome</keyword>
<dbReference type="Pfam" id="PF05157">
    <property type="entry name" value="MshEN"/>
    <property type="match status" value="1"/>
</dbReference>